<protein>
    <submittedName>
        <fullName evidence="1">Uncharacterized protein</fullName>
    </submittedName>
</protein>
<dbReference type="AlphaFoldDB" id="A0A0V1I9R3"/>
<gene>
    <name evidence="1" type="ORF">T4B_3071</name>
</gene>
<comment type="caution">
    <text evidence="1">The sequence shown here is derived from an EMBL/GenBank/DDBJ whole genome shotgun (WGS) entry which is preliminary data.</text>
</comment>
<organism evidence="1 2">
    <name type="scientific">Trichinella pseudospiralis</name>
    <name type="common">Parasitic roundworm</name>
    <dbReference type="NCBI Taxonomy" id="6337"/>
    <lineage>
        <taxon>Eukaryota</taxon>
        <taxon>Metazoa</taxon>
        <taxon>Ecdysozoa</taxon>
        <taxon>Nematoda</taxon>
        <taxon>Enoplea</taxon>
        <taxon>Dorylaimia</taxon>
        <taxon>Trichinellida</taxon>
        <taxon>Trichinellidae</taxon>
        <taxon>Trichinella</taxon>
    </lineage>
</organism>
<dbReference type="EMBL" id="JYDS01000274">
    <property type="protein sequence ID" value="KRZ19576.1"/>
    <property type="molecule type" value="Genomic_DNA"/>
</dbReference>
<keyword evidence="2" id="KW-1185">Reference proteome</keyword>
<dbReference type="Proteomes" id="UP000054805">
    <property type="component" value="Unassembled WGS sequence"/>
</dbReference>
<accession>A0A0V1I9R3</accession>
<proteinExistence type="predicted"/>
<evidence type="ECO:0000313" key="2">
    <source>
        <dbReference type="Proteomes" id="UP000054805"/>
    </source>
</evidence>
<sequence length="59" mass="6762">MATIRFNNVAVKKRAEFCKQLQSKRSRARVGLSVAKATLACRSMKRKLKLVHAKTVLYR</sequence>
<name>A0A0V1I9R3_TRIPS</name>
<evidence type="ECO:0000313" key="1">
    <source>
        <dbReference type="EMBL" id="KRZ19576.1"/>
    </source>
</evidence>
<reference evidence="1 2" key="1">
    <citation type="submission" date="2015-01" db="EMBL/GenBank/DDBJ databases">
        <title>Evolution of Trichinella species and genotypes.</title>
        <authorList>
            <person name="Korhonen P.K."/>
            <person name="Edoardo P."/>
            <person name="Giuseppe L.R."/>
            <person name="Gasser R.B."/>
        </authorList>
    </citation>
    <scope>NUCLEOTIDE SEQUENCE [LARGE SCALE GENOMIC DNA]</scope>
    <source>
        <strain evidence="1">ISS588</strain>
    </source>
</reference>